<sequence>QTDPGTVQMKASRFFVDEISAGSTSDQTSATGSFTMPFSRYFFFCFLFLYCSLPDMQGKRDTVKEQVTAEMLEEVIDIYISETDTVSLLDIPSTTVSVDADDAEAIMERNRQYAEVCRNRLGNDKYVDRSMQTLNGATKTKQVQCDIDKLFSFSTAMTVTTWDMYDSLCCAEHDETGHSTQREKVDYPEAVVDTSRSAEISVSVGSTVSSASASSSLKEVDVFGSRLNAESDLQLIMLSEKFQHCLRVMERSIMGNILQSKLAAYRQLPVLEGKLCSFDTFIFHLRRTHLWAFTSELTKGRSVSSMAWNKKNLDLLAVGYGECDSSNKKPGLVCCWSLKNTTWPERVLHCDSAVTSLDFSANSPCQLAVGMLDGNVAIYNMSEENDSHIVSSSRCSNKHLGPVWQLRWTLQELSLTGEEKIEALFSVSADGRISKWFVFNNGLDCIDLMKIKRIHNTKKKGGGNNTEKKTESVLSALTPGLCFDFHPVDSSFYLVGTGEGLIHKCSCSNSQQFLETYRKHFCPVNCIAWCPLIPDVFLSCSSDWTMQLWKQDRHNPVLSFTSTQTMVCDVKWSPKWATVFGAVNDEQLEIWNLSASILDPVIVQPAAPGVKMRSLLFATQTDCVLVGDSDGRVTVYQLKDISVEGSSQVKLWNLVAGCQGAHHKNNASNNIKNHAV</sequence>
<dbReference type="GeneTree" id="ENSGT00940000156209"/>
<dbReference type="GO" id="GO:0045504">
    <property type="term" value="F:dynein heavy chain binding"/>
    <property type="evidence" value="ECO:0007669"/>
    <property type="project" value="TreeGrafter"/>
</dbReference>
<keyword evidence="2" id="KW-0963">Cytoplasm</keyword>
<dbReference type="GO" id="GO:0120293">
    <property type="term" value="C:dynein axonemal particle"/>
    <property type="evidence" value="ECO:0007669"/>
    <property type="project" value="UniProtKB-SubCell"/>
</dbReference>
<reference evidence="12" key="3">
    <citation type="submission" date="2025-09" db="UniProtKB">
        <authorList>
            <consortium name="Ensembl"/>
        </authorList>
    </citation>
    <scope>IDENTIFICATION</scope>
</reference>
<dbReference type="SMART" id="SM00320">
    <property type="entry name" value="WD40"/>
    <property type="match status" value="5"/>
</dbReference>
<evidence type="ECO:0000256" key="1">
    <source>
        <dbReference type="ARBA" id="ARBA00004611"/>
    </source>
</evidence>
<evidence type="ECO:0000313" key="13">
    <source>
        <dbReference type="Proteomes" id="UP000265040"/>
    </source>
</evidence>
<evidence type="ECO:0000256" key="2">
    <source>
        <dbReference type="ARBA" id="ARBA00022490"/>
    </source>
</evidence>
<evidence type="ECO:0000256" key="5">
    <source>
        <dbReference type="ARBA" id="ARBA00022846"/>
    </source>
</evidence>
<evidence type="ECO:0000256" key="8">
    <source>
        <dbReference type="ARBA" id="ARBA00023273"/>
    </source>
</evidence>
<evidence type="ECO:0000256" key="10">
    <source>
        <dbReference type="ARBA" id="ARBA00040002"/>
    </source>
</evidence>
<dbReference type="Gene3D" id="2.130.10.10">
    <property type="entry name" value="YVTN repeat-like/Quinoprotein amine dehydrogenase"/>
    <property type="match status" value="1"/>
</dbReference>
<dbReference type="FunCoup" id="A0A3Q1IPC7">
    <property type="interactions" value="216"/>
</dbReference>
<keyword evidence="4" id="KW-0677">Repeat</keyword>
<accession>A0A3Q1IPC7</accession>
<dbReference type="AlphaFoldDB" id="A0A3Q1IPC7"/>
<name>A0A3Q1IPC7_ANATE</name>
<organism evidence="12 13">
    <name type="scientific">Anabas testudineus</name>
    <name type="common">Climbing perch</name>
    <name type="synonym">Anthias testudineus</name>
    <dbReference type="NCBI Taxonomy" id="64144"/>
    <lineage>
        <taxon>Eukaryota</taxon>
        <taxon>Metazoa</taxon>
        <taxon>Chordata</taxon>
        <taxon>Craniata</taxon>
        <taxon>Vertebrata</taxon>
        <taxon>Euteleostomi</taxon>
        <taxon>Actinopterygii</taxon>
        <taxon>Neopterygii</taxon>
        <taxon>Teleostei</taxon>
        <taxon>Neoteleostei</taxon>
        <taxon>Acanthomorphata</taxon>
        <taxon>Anabantaria</taxon>
        <taxon>Anabantiformes</taxon>
        <taxon>Anabantoidei</taxon>
        <taxon>Anabantidae</taxon>
        <taxon>Anabas</taxon>
    </lineage>
</organism>
<dbReference type="GO" id="GO:0003341">
    <property type="term" value="P:cilium movement"/>
    <property type="evidence" value="ECO:0007669"/>
    <property type="project" value="TreeGrafter"/>
</dbReference>
<dbReference type="InParanoid" id="A0A3Q1IPC7"/>
<keyword evidence="13" id="KW-1185">Reference proteome</keyword>
<keyword evidence="6" id="KW-0969">Cilium</keyword>
<evidence type="ECO:0000313" key="12">
    <source>
        <dbReference type="Ensembl" id="ENSATEP00000005931.3"/>
    </source>
</evidence>
<dbReference type="FunFam" id="2.130.10.10:FF:001248">
    <property type="entry name" value="WD repeat domain 78"/>
    <property type="match status" value="1"/>
</dbReference>
<dbReference type="PANTHER" id="PTHR12442:SF12">
    <property type="entry name" value="DYNEIN AXONEMAL INTERMEDIATE CHAIN 4"/>
    <property type="match status" value="1"/>
</dbReference>
<keyword evidence="7" id="KW-0206">Cytoskeleton</keyword>
<evidence type="ECO:0000256" key="7">
    <source>
        <dbReference type="ARBA" id="ARBA00023212"/>
    </source>
</evidence>
<keyword evidence="3" id="KW-0853">WD repeat</keyword>
<protein>
    <recommendedName>
        <fullName evidence="10">Dynein axonemal intermediate chain 4</fullName>
    </recommendedName>
    <alternativeName>
        <fullName evidence="11">WD repeat-containing protein 78</fullName>
    </alternativeName>
</protein>
<dbReference type="InterPro" id="IPR019775">
    <property type="entry name" value="WD40_repeat_CS"/>
</dbReference>
<dbReference type="InterPro" id="IPR015943">
    <property type="entry name" value="WD40/YVTN_repeat-like_dom_sf"/>
</dbReference>
<reference evidence="12" key="1">
    <citation type="submission" date="2021-04" db="EMBL/GenBank/DDBJ databases">
        <authorList>
            <consortium name="Wellcome Sanger Institute Data Sharing"/>
        </authorList>
    </citation>
    <scope>NUCLEOTIDE SEQUENCE [LARGE SCALE GENOMIC DNA]</scope>
</reference>
<evidence type="ECO:0000256" key="11">
    <source>
        <dbReference type="ARBA" id="ARBA00041557"/>
    </source>
</evidence>
<dbReference type="PANTHER" id="PTHR12442">
    <property type="entry name" value="DYNEIN INTERMEDIATE CHAIN"/>
    <property type="match status" value="1"/>
</dbReference>
<dbReference type="Ensembl" id="ENSATET00000006030.3">
    <property type="protein sequence ID" value="ENSATEP00000005931.3"/>
    <property type="gene ID" value="ENSATEG00000004148.3"/>
</dbReference>
<dbReference type="PROSITE" id="PS00678">
    <property type="entry name" value="WD_REPEATS_1"/>
    <property type="match status" value="1"/>
</dbReference>
<dbReference type="Pfam" id="PF00400">
    <property type="entry name" value="WD40"/>
    <property type="match status" value="2"/>
</dbReference>
<dbReference type="InterPro" id="IPR001680">
    <property type="entry name" value="WD40_rpt"/>
</dbReference>
<keyword evidence="5" id="KW-0282">Flagellum</keyword>
<comment type="subcellular location">
    <subcellularLocation>
        <location evidence="1">Cytoplasm</location>
        <location evidence="1">Cytoskeleton</location>
        <location evidence="1">Flagellum axoneme</location>
    </subcellularLocation>
    <subcellularLocation>
        <location evidence="9">Dynein axonemal particle</location>
    </subcellularLocation>
</comment>
<dbReference type="InterPro" id="IPR050687">
    <property type="entry name" value="Dynein_IC"/>
</dbReference>
<dbReference type="GO" id="GO:0005858">
    <property type="term" value="C:axonemal dynein complex"/>
    <property type="evidence" value="ECO:0007669"/>
    <property type="project" value="TreeGrafter"/>
</dbReference>
<evidence type="ECO:0000256" key="9">
    <source>
        <dbReference type="ARBA" id="ARBA00024190"/>
    </source>
</evidence>
<dbReference type="SUPFAM" id="SSF50978">
    <property type="entry name" value="WD40 repeat-like"/>
    <property type="match status" value="1"/>
</dbReference>
<evidence type="ECO:0000256" key="3">
    <source>
        <dbReference type="ARBA" id="ARBA00022574"/>
    </source>
</evidence>
<keyword evidence="8" id="KW-0966">Cell projection</keyword>
<reference evidence="12" key="2">
    <citation type="submission" date="2025-08" db="UniProtKB">
        <authorList>
            <consortium name="Ensembl"/>
        </authorList>
    </citation>
    <scope>IDENTIFICATION</scope>
</reference>
<evidence type="ECO:0000256" key="4">
    <source>
        <dbReference type="ARBA" id="ARBA00022737"/>
    </source>
</evidence>
<proteinExistence type="predicted"/>
<evidence type="ECO:0000256" key="6">
    <source>
        <dbReference type="ARBA" id="ARBA00023069"/>
    </source>
</evidence>
<dbReference type="InterPro" id="IPR036322">
    <property type="entry name" value="WD40_repeat_dom_sf"/>
</dbReference>
<dbReference type="STRING" id="64144.ENSATEP00000005931"/>
<dbReference type="GO" id="GO:0045503">
    <property type="term" value="F:dynein light chain binding"/>
    <property type="evidence" value="ECO:0007669"/>
    <property type="project" value="TreeGrafter"/>
</dbReference>
<dbReference type="Proteomes" id="UP000265040">
    <property type="component" value="Chromosome 17"/>
</dbReference>